<dbReference type="EMBL" id="JARKIF010000011">
    <property type="protein sequence ID" value="KAJ7627212.1"/>
    <property type="molecule type" value="Genomic_DNA"/>
</dbReference>
<comment type="caution">
    <text evidence="3">The sequence shown here is derived from an EMBL/GenBank/DDBJ whole genome shotgun (WGS) entry which is preliminary data.</text>
</comment>
<feature type="region of interest" description="Disordered" evidence="1">
    <location>
        <begin position="1"/>
        <end position="25"/>
    </location>
</feature>
<feature type="transmembrane region" description="Helical" evidence="2">
    <location>
        <begin position="164"/>
        <end position="183"/>
    </location>
</feature>
<organism evidence="3 4">
    <name type="scientific">Roridomyces roridus</name>
    <dbReference type="NCBI Taxonomy" id="1738132"/>
    <lineage>
        <taxon>Eukaryota</taxon>
        <taxon>Fungi</taxon>
        <taxon>Dikarya</taxon>
        <taxon>Basidiomycota</taxon>
        <taxon>Agaricomycotina</taxon>
        <taxon>Agaricomycetes</taxon>
        <taxon>Agaricomycetidae</taxon>
        <taxon>Agaricales</taxon>
        <taxon>Marasmiineae</taxon>
        <taxon>Mycenaceae</taxon>
        <taxon>Roridomyces</taxon>
    </lineage>
</organism>
<protein>
    <submittedName>
        <fullName evidence="3">Uncharacterized protein</fullName>
    </submittedName>
</protein>
<evidence type="ECO:0000256" key="1">
    <source>
        <dbReference type="SAM" id="MobiDB-lite"/>
    </source>
</evidence>
<feature type="transmembrane region" description="Helical" evidence="2">
    <location>
        <begin position="35"/>
        <end position="58"/>
    </location>
</feature>
<reference evidence="3" key="1">
    <citation type="submission" date="2023-03" db="EMBL/GenBank/DDBJ databases">
        <title>Massive genome expansion in bonnet fungi (Mycena s.s.) driven by repeated elements and novel gene families across ecological guilds.</title>
        <authorList>
            <consortium name="Lawrence Berkeley National Laboratory"/>
            <person name="Harder C.B."/>
            <person name="Miyauchi S."/>
            <person name="Viragh M."/>
            <person name="Kuo A."/>
            <person name="Thoen E."/>
            <person name="Andreopoulos B."/>
            <person name="Lu D."/>
            <person name="Skrede I."/>
            <person name="Drula E."/>
            <person name="Henrissat B."/>
            <person name="Morin E."/>
            <person name="Kohler A."/>
            <person name="Barry K."/>
            <person name="LaButti K."/>
            <person name="Morin E."/>
            <person name="Salamov A."/>
            <person name="Lipzen A."/>
            <person name="Mereny Z."/>
            <person name="Hegedus B."/>
            <person name="Baldrian P."/>
            <person name="Stursova M."/>
            <person name="Weitz H."/>
            <person name="Taylor A."/>
            <person name="Grigoriev I.V."/>
            <person name="Nagy L.G."/>
            <person name="Martin F."/>
            <person name="Kauserud H."/>
        </authorList>
    </citation>
    <scope>NUCLEOTIDE SEQUENCE</scope>
    <source>
        <strain evidence="3">9284</strain>
    </source>
</reference>
<keyword evidence="2" id="KW-0472">Membrane</keyword>
<dbReference type="Proteomes" id="UP001221142">
    <property type="component" value="Unassembled WGS sequence"/>
</dbReference>
<keyword evidence="2" id="KW-1133">Transmembrane helix</keyword>
<evidence type="ECO:0000313" key="3">
    <source>
        <dbReference type="EMBL" id="KAJ7627212.1"/>
    </source>
</evidence>
<sequence>MLSRQRSTGVVPHRAPSPEEKTTNSYSPLKYSASIVFFVLCYATMSVVAWTATCYLSFKPIGLHRYTVSTADQSVEYGSWFPSTELYLRSEEWFRAARVLAAVVATLTIPVKTAVCTRAAVAFHQCRRLTLRQTMTLANRAWVEPVMWAKLLGASIFGRATFSSSFLVVAIVLNLLGSIIAPLQQLYLSTKTIKTPTWPSPIAGANFDFAVDTLGAYFVNGDMGETTALLRARLSSTLPSTPQAQLWSRNPWCSDTTMSPAASPLACIISGGQYSLDYLSTLADPRTTTTTLITTKSTDPALNATLNLNDGAGQGPLLQTVLALFGVDSFIDVRVQALQSNSFGMDANSALALYNYSQCMGGIVPFIPLTFTPGEQIDNPISGCALPLHPNLADTAQLQIIYYLSSFVPVPGFYPEGAIADAFSAAAFLANQAIFNGSGSLSVSYDMGGDTQIPVVSIQGIILVSLVMACFLFMLLALAVYAWWTPTWTTTLDAFAMLRIGAAVGAPLRPRPSPECDIDDGVNEPQMLLLFPRHGAANVAVLDQMPGWVGDGCDEVGRGPVGLLALGGRAEIGRGGRLKYRSH</sequence>
<keyword evidence="2" id="KW-0812">Transmembrane</keyword>
<evidence type="ECO:0000256" key="2">
    <source>
        <dbReference type="SAM" id="Phobius"/>
    </source>
</evidence>
<evidence type="ECO:0000313" key="4">
    <source>
        <dbReference type="Proteomes" id="UP001221142"/>
    </source>
</evidence>
<accession>A0AAD7BQI4</accession>
<proteinExistence type="predicted"/>
<name>A0AAD7BQI4_9AGAR</name>
<feature type="transmembrane region" description="Helical" evidence="2">
    <location>
        <begin position="461"/>
        <end position="484"/>
    </location>
</feature>
<dbReference type="AlphaFoldDB" id="A0AAD7BQI4"/>
<gene>
    <name evidence="3" type="ORF">FB45DRAFT_1059992</name>
</gene>
<keyword evidence="4" id="KW-1185">Reference proteome</keyword>